<dbReference type="EMBL" id="LAZR01008797">
    <property type="protein sequence ID" value="KKM76514.1"/>
    <property type="molecule type" value="Genomic_DNA"/>
</dbReference>
<organism evidence="1">
    <name type="scientific">marine sediment metagenome</name>
    <dbReference type="NCBI Taxonomy" id="412755"/>
    <lineage>
        <taxon>unclassified sequences</taxon>
        <taxon>metagenomes</taxon>
        <taxon>ecological metagenomes</taxon>
    </lineage>
</organism>
<proteinExistence type="predicted"/>
<comment type="caution">
    <text evidence="1">The sequence shown here is derived from an EMBL/GenBank/DDBJ whole genome shotgun (WGS) entry which is preliminary data.</text>
</comment>
<reference evidence="1" key="1">
    <citation type="journal article" date="2015" name="Nature">
        <title>Complex archaea that bridge the gap between prokaryotes and eukaryotes.</title>
        <authorList>
            <person name="Spang A."/>
            <person name="Saw J.H."/>
            <person name="Jorgensen S.L."/>
            <person name="Zaremba-Niedzwiedzka K."/>
            <person name="Martijn J."/>
            <person name="Lind A.E."/>
            <person name="van Eijk R."/>
            <person name="Schleper C."/>
            <person name="Guy L."/>
            <person name="Ettema T.J."/>
        </authorList>
    </citation>
    <scope>NUCLEOTIDE SEQUENCE</scope>
</reference>
<protein>
    <submittedName>
        <fullName evidence="1">Uncharacterized protein</fullName>
    </submittedName>
</protein>
<gene>
    <name evidence="1" type="ORF">LCGC14_1379300</name>
</gene>
<evidence type="ECO:0000313" key="1">
    <source>
        <dbReference type="EMBL" id="KKM76514.1"/>
    </source>
</evidence>
<sequence>MIGTPLNDRFHGGTWYTMNYARKQGKKVYKVLRDGSVRLLIGKEEFPWGEELNFG</sequence>
<accession>A0A0F9K379</accession>
<name>A0A0F9K379_9ZZZZ</name>
<dbReference type="AlphaFoldDB" id="A0A0F9K379"/>